<dbReference type="PANTHER" id="PTHR45947">
    <property type="entry name" value="SULFOQUINOVOSYL TRANSFERASE SQD2"/>
    <property type="match status" value="1"/>
</dbReference>
<name>A0A4S3KL83_9GAMM</name>
<dbReference type="EMBL" id="MWQO01000038">
    <property type="protein sequence ID" value="THD09546.1"/>
    <property type="molecule type" value="Genomic_DNA"/>
</dbReference>
<comment type="caution">
    <text evidence="1">The sequence shown here is derived from an EMBL/GenBank/DDBJ whole genome shotgun (WGS) entry which is preliminary data.</text>
</comment>
<dbReference type="RefSeq" id="WP_081128625.1">
    <property type="nucleotide sequence ID" value="NZ_LDOS01000002.1"/>
</dbReference>
<dbReference type="CDD" id="cd03801">
    <property type="entry name" value="GT4_PimA-like"/>
    <property type="match status" value="1"/>
</dbReference>
<evidence type="ECO:0000313" key="2">
    <source>
        <dbReference type="Proteomes" id="UP000307749"/>
    </source>
</evidence>
<dbReference type="Pfam" id="PF13692">
    <property type="entry name" value="Glyco_trans_1_4"/>
    <property type="match status" value="1"/>
</dbReference>
<dbReference type="OrthoDB" id="258796at2"/>
<keyword evidence="2" id="KW-1185">Reference proteome</keyword>
<dbReference type="InterPro" id="IPR050194">
    <property type="entry name" value="Glycosyltransferase_grp1"/>
</dbReference>
<organism evidence="1 2">
    <name type="scientific">Metallibacterium scheffleri</name>
    <dbReference type="NCBI Taxonomy" id="993689"/>
    <lineage>
        <taxon>Bacteria</taxon>
        <taxon>Pseudomonadati</taxon>
        <taxon>Pseudomonadota</taxon>
        <taxon>Gammaproteobacteria</taxon>
        <taxon>Lysobacterales</taxon>
        <taxon>Rhodanobacteraceae</taxon>
        <taxon>Metallibacterium</taxon>
    </lineage>
</organism>
<dbReference type="PANTHER" id="PTHR45947:SF3">
    <property type="entry name" value="SULFOQUINOVOSYL TRANSFERASE SQD2"/>
    <property type="match status" value="1"/>
</dbReference>
<dbReference type="SUPFAM" id="SSF53756">
    <property type="entry name" value="UDP-Glycosyltransferase/glycogen phosphorylase"/>
    <property type="match status" value="1"/>
</dbReference>
<protein>
    <submittedName>
        <fullName evidence="1">Uncharacterized protein</fullName>
    </submittedName>
</protein>
<reference evidence="1 2" key="1">
    <citation type="submission" date="2017-02" db="EMBL/GenBank/DDBJ databases">
        <title>Whole genome sequencing of Metallibacterium scheffleri DSM 24874 (T).</title>
        <authorList>
            <person name="Kumar S."/>
            <person name="Patil P."/>
            <person name="Patil P.B."/>
        </authorList>
    </citation>
    <scope>NUCLEOTIDE SEQUENCE [LARGE SCALE GENOMIC DNA]</scope>
    <source>
        <strain evidence="1 2">DSM 24874</strain>
    </source>
</reference>
<dbReference type="GO" id="GO:0016757">
    <property type="term" value="F:glycosyltransferase activity"/>
    <property type="evidence" value="ECO:0007669"/>
    <property type="project" value="TreeGrafter"/>
</dbReference>
<evidence type="ECO:0000313" key="1">
    <source>
        <dbReference type="EMBL" id="THD09546.1"/>
    </source>
</evidence>
<dbReference type="STRING" id="993689.GCA_002077135_02752"/>
<gene>
    <name evidence="1" type="ORF">B1806_10785</name>
</gene>
<sequence>MQLLISTPYRENAIVSIAQAATAHAQLERFYTTLYLARWQPGVQRLPLIGPKLAKVFSRRAYAGIPAAQATNLAILSELAYISTRRLFGSRFPALATSRMYRVKAQFDQAVARRLDMHPADALVGMYGASLESFRIMRQQGGLTVLNFVNSHPDEHNRFLVALAGLKASHHEMIPGWMSRRVEAELSLADLVLVPSRFVAGQLLAHGVPSDKIALLPYGVDLRAFHPGLQQVSAPDKRPLECLYVGQISHRKGVRVLLDAARRCRDLPVRFRLIGPMVSAEVFDGGLPSNVVYEGTILPGGVAEAMRSSDLFVLPTLEDACALVVLEAMASGLPVVTTTNNGSGELIEDDCDGLIVPAGDATVLTESIRRLTEQPELRQQLGDAARKKVQGAHSWDAYGASVLQAIDARRLQLAQRGAQLS</sequence>
<accession>A0A4S3KL83</accession>
<dbReference type="AlphaFoldDB" id="A0A4S3KL83"/>
<proteinExistence type="predicted"/>
<dbReference type="Gene3D" id="3.40.50.2000">
    <property type="entry name" value="Glycogen Phosphorylase B"/>
    <property type="match status" value="2"/>
</dbReference>
<dbReference type="Proteomes" id="UP000307749">
    <property type="component" value="Unassembled WGS sequence"/>
</dbReference>